<dbReference type="InterPro" id="IPR001254">
    <property type="entry name" value="Trypsin_dom"/>
</dbReference>
<keyword evidence="14" id="KW-1185">Reference proteome</keyword>
<evidence type="ECO:0000256" key="4">
    <source>
        <dbReference type="ARBA" id="ARBA00022729"/>
    </source>
</evidence>
<accession>A0A6P7H9K0</accession>
<evidence type="ECO:0000256" key="11">
    <source>
        <dbReference type="RuleBase" id="RU363034"/>
    </source>
</evidence>
<dbReference type="RefSeq" id="XP_028252010.1">
    <property type="nucleotide sequence ID" value="XM_028396209.1"/>
</dbReference>
<evidence type="ECO:0000256" key="5">
    <source>
        <dbReference type="ARBA" id="ARBA00022801"/>
    </source>
</evidence>
<dbReference type="Gene3D" id="2.40.10.10">
    <property type="entry name" value="Trypsin-like serine proteases"/>
    <property type="match status" value="1"/>
</dbReference>
<evidence type="ECO:0000256" key="1">
    <source>
        <dbReference type="ARBA" id="ARBA00004239"/>
    </source>
</evidence>
<keyword evidence="8" id="KW-1015">Disulfide bond</keyword>
<dbReference type="EC" id="3.4.21.4" evidence="10"/>
<comment type="subcellular location">
    <subcellularLocation>
        <location evidence="1">Secreted</location>
        <location evidence="1">Extracellular space</location>
    </subcellularLocation>
</comment>
<keyword evidence="6 11" id="KW-0720">Serine protease</keyword>
<reference evidence="14" key="1">
    <citation type="submission" date="2024-06" db="UniProtKB">
        <authorList>
            <consortium name="RefSeq"/>
        </authorList>
    </citation>
    <scope>NUCLEOTIDE SEQUENCE [LARGE SCALE GENOMIC DNA]</scope>
</reference>
<dbReference type="GO" id="GO:0005576">
    <property type="term" value="C:extracellular region"/>
    <property type="evidence" value="ECO:0007669"/>
    <property type="project" value="UniProtKB-SubCell"/>
</dbReference>
<protein>
    <recommendedName>
        <fullName evidence="10">trypsin</fullName>
        <ecNumber evidence="10">3.4.21.4</ecNumber>
    </recommendedName>
</protein>
<dbReference type="PANTHER" id="PTHR24271">
    <property type="entry name" value="KALLIKREIN-RELATED"/>
    <property type="match status" value="1"/>
</dbReference>
<reference evidence="15" key="2">
    <citation type="submission" date="2025-08" db="UniProtKB">
        <authorList>
            <consortium name="RefSeq"/>
        </authorList>
    </citation>
    <scope>IDENTIFICATION</scope>
</reference>
<organism evidence="14 15">
    <name type="scientific">Parambassis ranga</name>
    <name type="common">Indian glassy fish</name>
    <dbReference type="NCBI Taxonomy" id="210632"/>
    <lineage>
        <taxon>Eukaryota</taxon>
        <taxon>Metazoa</taxon>
        <taxon>Chordata</taxon>
        <taxon>Craniata</taxon>
        <taxon>Vertebrata</taxon>
        <taxon>Euteleostomi</taxon>
        <taxon>Actinopterygii</taxon>
        <taxon>Neopterygii</taxon>
        <taxon>Teleostei</taxon>
        <taxon>Neoteleostei</taxon>
        <taxon>Acanthomorphata</taxon>
        <taxon>Ovalentaria</taxon>
        <taxon>Ambassidae</taxon>
        <taxon>Parambassis</taxon>
    </lineage>
</organism>
<evidence type="ECO:0000256" key="6">
    <source>
        <dbReference type="ARBA" id="ARBA00022825"/>
    </source>
</evidence>
<dbReference type="SUPFAM" id="SSF50494">
    <property type="entry name" value="Trypsin-like serine proteases"/>
    <property type="match status" value="1"/>
</dbReference>
<dbReference type="InterPro" id="IPR043504">
    <property type="entry name" value="Peptidase_S1_PA_chymotrypsin"/>
</dbReference>
<sequence>MAADRGVLLGAAVFVVALVSLSEGILGGREATPHSRPYMASIQVPEGARLKHECGGFVIADQWVMTAAHCLPNGAQGRVVVLGVHSLSQPEDTKQTFNILEVHIHPQFTIVNYNNDIALIKLDRVFNATEAVGTVQFLRAGGTDPPIDAEVDTAGWGSLDDLQTRPDTLREVVVKVFNPKRCGRSDYYGSKFTSNMMCAFKLCPNPCPTSFKKEDTCDGDSGGPLLYNGVVVGITSNGGAKCGQLKKPGIYTVVSHYTEWIDNTMGLQAAAAPQDQE</sequence>
<dbReference type="PRINTS" id="PR00722">
    <property type="entry name" value="CHYMOTRYPSIN"/>
</dbReference>
<dbReference type="OrthoDB" id="60866at2759"/>
<dbReference type="GeneID" id="114427960"/>
<dbReference type="FunFam" id="2.40.10.10:FF:000005">
    <property type="entry name" value="Serine protease 37"/>
    <property type="match status" value="1"/>
</dbReference>
<feature type="signal peptide" evidence="12">
    <location>
        <begin position="1"/>
        <end position="24"/>
    </location>
</feature>
<evidence type="ECO:0000256" key="10">
    <source>
        <dbReference type="ARBA" id="ARBA00038868"/>
    </source>
</evidence>
<dbReference type="CDD" id="cd00190">
    <property type="entry name" value="Tryp_SPc"/>
    <property type="match status" value="1"/>
</dbReference>
<evidence type="ECO:0000256" key="7">
    <source>
        <dbReference type="ARBA" id="ARBA00023145"/>
    </source>
</evidence>
<dbReference type="CTD" id="1675"/>
<evidence type="ECO:0000256" key="12">
    <source>
        <dbReference type="SAM" id="SignalP"/>
    </source>
</evidence>
<evidence type="ECO:0000256" key="8">
    <source>
        <dbReference type="ARBA" id="ARBA00023157"/>
    </source>
</evidence>
<dbReference type="FunCoup" id="A0A6P7H9K0">
    <property type="interactions" value="284"/>
</dbReference>
<dbReference type="Pfam" id="PF00089">
    <property type="entry name" value="Trypsin"/>
    <property type="match status" value="1"/>
</dbReference>
<dbReference type="PROSITE" id="PS00135">
    <property type="entry name" value="TRYPSIN_SER"/>
    <property type="match status" value="1"/>
</dbReference>
<dbReference type="GO" id="GO:0004252">
    <property type="term" value="F:serine-type endopeptidase activity"/>
    <property type="evidence" value="ECO:0007669"/>
    <property type="project" value="UniProtKB-EC"/>
</dbReference>
<dbReference type="InterPro" id="IPR018114">
    <property type="entry name" value="TRYPSIN_HIS"/>
</dbReference>
<dbReference type="PROSITE" id="PS50240">
    <property type="entry name" value="TRYPSIN_DOM"/>
    <property type="match status" value="1"/>
</dbReference>
<gene>
    <name evidence="15" type="primary">cfd</name>
</gene>
<dbReference type="InterPro" id="IPR001314">
    <property type="entry name" value="Peptidase_S1A"/>
</dbReference>
<keyword evidence="3 11" id="KW-0645">Protease</keyword>
<dbReference type="GO" id="GO:0006508">
    <property type="term" value="P:proteolysis"/>
    <property type="evidence" value="ECO:0007669"/>
    <property type="project" value="UniProtKB-KW"/>
</dbReference>
<dbReference type="AlphaFoldDB" id="A0A6P7H9K0"/>
<dbReference type="Proteomes" id="UP000515145">
    <property type="component" value="Chromosome 22"/>
</dbReference>
<dbReference type="SMART" id="SM00020">
    <property type="entry name" value="Tryp_SPc"/>
    <property type="match status" value="1"/>
</dbReference>
<evidence type="ECO:0000313" key="14">
    <source>
        <dbReference type="Proteomes" id="UP000515145"/>
    </source>
</evidence>
<dbReference type="InterPro" id="IPR033116">
    <property type="entry name" value="TRYPSIN_SER"/>
</dbReference>
<proteinExistence type="predicted"/>
<evidence type="ECO:0000313" key="15">
    <source>
        <dbReference type="RefSeq" id="XP_028252010.1"/>
    </source>
</evidence>
<feature type="chain" id="PRO_5028386287" description="trypsin" evidence="12">
    <location>
        <begin position="25"/>
        <end position="277"/>
    </location>
</feature>
<comment type="catalytic activity">
    <reaction evidence="9">
        <text>Preferential cleavage: Arg-|-Xaa, Lys-|-Xaa.</text>
        <dbReference type="EC" id="3.4.21.4"/>
    </reaction>
</comment>
<dbReference type="PANTHER" id="PTHR24271:SF54">
    <property type="entry name" value="COMPLEMENT FACTOR D"/>
    <property type="match status" value="1"/>
</dbReference>
<feature type="domain" description="Peptidase S1" evidence="13">
    <location>
        <begin position="25"/>
        <end position="266"/>
    </location>
</feature>
<evidence type="ECO:0000256" key="2">
    <source>
        <dbReference type="ARBA" id="ARBA00022525"/>
    </source>
</evidence>
<keyword evidence="7" id="KW-0865">Zymogen</keyword>
<dbReference type="InParanoid" id="A0A6P7H9K0"/>
<keyword evidence="4 12" id="KW-0732">Signal</keyword>
<dbReference type="InterPro" id="IPR009003">
    <property type="entry name" value="Peptidase_S1_PA"/>
</dbReference>
<keyword evidence="5 11" id="KW-0378">Hydrolase</keyword>
<evidence type="ECO:0000259" key="13">
    <source>
        <dbReference type="PROSITE" id="PS50240"/>
    </source>
</evidence>
<evidence type="ECO:0000256" key="3">
    <source>
        <dbReference type="ARBA" id="ARBA00022670"/>
    </source>
</evidence>
<dbReference type="PROSITE" id="PS00134">
    <property type="entry name" value="TRYPSIN_HIS"/>
    <property type="match status" value="1"/>
</dbReference>
<name>A0A6P7H9K0_9TELE</name>
<evidence type="ECO:0000256" key="9">
    <source>
        <dbReference type="ARBA" id="ARBA00036320"/>
    </source>
</evidence>
<keyword evidence="2" id="KW-0964">Secreted</keyword>